<evidence type="ECO:0000256" key="1">
    <source>
        <dbReference type="ARBA" id="ARBA00005790"/>
    </source>
</evidence>
<evidence type="ECO:0000256" key="5">
    <source>
        <dbReference type="ARBA" id="ARBA00022741"/>
    </source>
</evidence>
<dbReference type="InterPro" id="IPR008145">
    <property type="entry name" value="GK/Ca_channel_bsu"/>
</dbReference>
<evidence type="ECO:0000256" key="6">
    <source>
        <dbReference type="ARBA" id="ARBA00022777"/>
    </source>
</evidence>
<evidence type="ECO:0000256" key="2">
    <source>
        <dbReference type="ARBA" id="ARBA00012961"/>
    </source>
</evidence>
<dbReference type="GeneID" id="72068006"/>
<dbReference type="GO" id="GO:0005524">
    <property type="term" value="F:ATP binding"/>
    <property type="evidence" value="ECO:0007669"/>
    <property type="project" value="UniProtKB-KW"/>
</dbReference>
<name>A0A9Q8QFK5_9HYPO</name>
<dbReference type="PANTHER" id="PTHR23117:SF13">
    <property type="entry name" value="GUANYLATE KINASE"/>
    <property type="match status" value="1"/>
</dbReference>
<evidence type="ECO:0000256" key="8">
    <source>
        <dbReference type="ARBA" id="ARBA00030128"/>
    </source>
</evidence>
<keyword evidence="5" id="KW-0547">Nucleotide-binding</keyword>
<evidence type="ECO:0000313" key="11">
    <source>
        <dbReference type="Proteomes" id="UP000829364"/>
    </source>
</evidence>
<keyword evidence="7" id="KW-0067">ATP-binding</keyword>
<dbReference type="PROSITE" id="PS50052">
    <property type="entry name" value="GUANYLATE_KINASE_2"/>
    <property type="match status" value="1"/>
</dbReference>
<evidence type="ECO:0000256" key="7">
    <source>
        <dbReference type="ARBA" id="ARBA00022840"/>
    </source>
</evidence>
<evidence type="ECO:0000256" key="4">
    <source>
        <dbReference type="ARBA" id="ARBA00022679"/>
    </source>
</evidence>
<evidence type="ECO:0000256" key="3">
    <source>
        <dbReference type="ARBA" id="ARBA00016296"/>
    </source>
</evidence>
<dbReference type="CDD" id="cd00071">
    <property type="entry name" value="GMPK"/>
    <property type="match status" value="1"/>
</dbReference>
<dbReference type="SMART" id="SM00072">
    <property type="entry name" value="GuKc"/>
    <property type="match status" value="1"/>
</dbReference>
<evidence type="ECO:0000259" key="9">
    <source>
        <dbReference type="PROSITE" id="PS50052"/>
    </source>
</evidence>
<dbReference type="EC" id="2.7.4.8" evidence="2"/>
<feature type="domain" description="Guanylate kinase-like" evidence="9">
    <location>
        <begin position="40"/>
        <end position="222"/>
    </location>
</feature>
<gene>
    <name evidence="10" type="primary">GUK1</name>
    <name evidence="10" type="ORF">JDV02_006057</name>
</gene>
<protein>
    <recommendedName>
        <fullName evidence="3">Guanylate kinase</fullName>
        <ecNumber evidence="2">2.7.4.8</ecNumber>
    </recommendedName>
    <alternativeName>
        <fullName evidence="8">GMP kinase</fullName>
    </alternativeName>
</protein>
<dbReference type="GO" id="GO:0005829">
    <property type="term" value="C:cytosol"/>
    <property type="evidence" value="ECO:0007669"/>
    <property type="project" value="TreeGrafter"/>
</dbReference>
<dbReference type="Gene3D" id="3.40.50.300">
    <property type="entry name" value="P-loop containing nucleotide triphosphate hydrolases"/>
    <property type="match status" value="1"/>
</dbReference>
<dbReference type="InterPro" id="IPR017665">
    <property type="entry name" value="Guanylate_kinase"/>
</dbReference>
<sequence>MPPRFSTVAILPCLTSSVAPFIRSPTPRFLRRMATLPPDNRPIVVSGPSGVGKGTLYNLLFQRHPDTFTLSVSHTTRAPRDGEQHGVHYHFVPMEHFEDLISRDGFVEHAKFSGNRYGTSKMTIEEQTRKGKVVVLDIEMEGVKQIKQSDVPARFVFIAPPDCDILEARLRGRGTETEESIQKRLAQAKNELEYSKTPGVHDIIIVNDNLEKAYKQLEDFVYKPLDA</sequence>
<dbReference type="Proteomes" id="UP000829364">
    <property type="component" value="Chromosome 5"/>
</dbReference>
<dbReference type="OrthoDB" id="6334211at2759"/>
<dbReference type="RefSeq" id="XP_047843395.1">
    <property type="nucleotide sequence ID" value="XM_047987410.1"/>
</dbReference>
<dbReference type="PROSITE" id="PS00856">
    <property type="entry name" value="GUANYLATE_KINASE_1"/>
    <property type="match status" value="1"/>
</dbReference>
<dbReference type="Pfam" id="PF00625">
    <property type="entry name" value="Guanylate_kin"/>
    <property type="match status" value="1"/>
</dbReference>
<dbReference type="KEGG" id="ptkz:JDV02_006057"/>
<dbReference type="PANTHER" id="PTHR23117">
    <property type="entry name" value="GUANYLATE KINASE-RELATED"/>
    <property type="match status" value="1"/>
</dbReference>
<organism evidence="10 11">
    <name type="scientific">Purpureocillium takamizusanense</name>
    <dbReference type="NCBI Taxonomy" id="2060973"/>
    <lineage>
        <taxon>Eukaryota</taxon>
        <taxon>Fungi</taxon>
        <taxon>Dikarya</taxon>
        <taxon>Ascomycota</taxon>
        <taxon>Pezizomycotina</taxon>
        <taxon>Sordariomycetes</taxon>
        <taxon>Hypocreomycetidae</taxon>
        <taxon>Hypocreales</taxon>
        <taxon>Ophiocordycipitaceae</taxon>
        <taxon>Purpureocillium</taxon>
    </lineage>
</organism>
<evidence type="ECO:0000313" key="10">
    <source>
        <dbReference type="EMBL" id="UNI19914.1"/>
    </source>
</evidence>
<dbReference type="FunFam" id="3.40.50.300:FF:000776">
    <property type="entry name" value="Guanylate kinase 2"/>
    <property type="match status" value="1"/>
</dbReference>
<dbReference type="AlphaFoldDB" id="A0A9Q8QFK5"/>
<dbReference type="HAMAP" id="MF_00328">
    <property type="entry name" value="Guanylate_kinase"/>
    <property type="match status" value="1"/>
</dbReference>
<dbReference type="InterPro" id="IPR020590">
    <property type="entry name" value="Guanylate_kinase_CS"/>
</dbReference>
<dbReference type="InterPro" id="IPR008144">
    <property type="entry name" value="Guanylate_kin-like_dom"/>
</dbReference>
<dbReference type="SUPFAM" id="SSF52540">
    <property type="entry name" value="P-loop containing nucleoside triphosphate hydrolases"/>
    <property type="match status" value="1"/>
</dbReference>
<dbReference type="GO" id="GO:0004385">
    <property type="term" value="F:GMP kinase activity"/>
    <property type="evidence" value="ECO:0007669"/>
    <property type="project" value="UniProtKB-EC"/>
</dbReference>
<dbReference type="InterPro" id="IPR027417">
    <property type="entry name" value="P-loop_NTPase"/>
</dbReference>
<dbReference type="EMBL" id="CP086358">
    <property type="protein sequence ID" value="UNI19914.1"/>
    <property type="molecule type" value="Genomic_DNA"/>
</dbReference>
<keyword evidence="6 10" id="KW-0418">Kinase</keyword>
<accession>A0A9Q8QFK5</accession>
<proteinExistence type="inferred from homology"/>
<reference evidence="10" key="1">
    <citation type="submission" date="2021-11" db="EMBL/GenBank/DDBJ databases">
        <title>Purpureocillium_takamizusanense_genome.</title>
        <authorList>
            <person name="Nguyen N.-H."/>
        </authorList>
    </citation>
    <scope>NUCLEOTIDE SEQUENCE</scope>
    <source>
        <strain evidence="10">PT3</strain>
    </source>
</reference>
<comment type="similarity">
    <text evidence="1">Belongs to the guanylate kinase family.</text>
</comment>
<keyword evidence="11" id="KW-1185">Reference proteome</keyword>
<dbReference type="NCBIfam" id="TIGR03263">
    <property type="entry name" value="guanyl_kin"/>
    <property type="match status" value="1"/>
</dbReference>
<keyword evidence="4 10" id="KW-0808">Transferase</keyword>